<proteinExistence type="predicted"/>
<reference evidence="1" key="1">
    <citation type="submission" date="2023-06" db="EMBL/GenBank/DDBJ databases">
        <authorList>
            <person name="Polev D.E."/>
            <person name="Saitova A.T."/>
            <person name="Bogumilchik E.A."/>
            <person name="Kokorina G.I."/>
            <person name="Voskresenskaia E.A."/>
        </authorList>
    </citation>
    <scope>NUCLEOTIDE SEQUENCE</scope>
    <source>
        <strain evidence="1">2145 StPb PI</strain>
    </source>
</reference>
<dbReference type="AlphaFoldDB" id="A0AAW7JWU9"/>
<protein>
    <submittedName>
        <fullName evidence="1">Uncharacterized protein</fullName>
    </submittedName>
</protein>
<evidence type="ECO:0000313" key="1">
    <source>
        <dbReference type="EMBL" id="MDN0087193.1"/>
    </source>
</evidence>
<accession>A0AAW7JWU9</accession>
<comment type="caution">
    <text evidence="1">The sequence shown here is derived from an EMBL/GenBank/DDBJ whole genome shotgun (WGS) entry which is preliminary data.</text>
</comment>
<dbReference type="RefSeq" id="WP_289817802.1">
    <property type="nucleotide sequence ID" value="NZ_JAUEHU010000005.1"/>
</dbReference>
<dbReference type="Proteomes" id="UP001167864">
    <property type="component" value="Unassembled WGS sequence"/>
</dbReference>
<gene>
    <name evidence="1" type="ORF">QVN42_07255</name>
</gene>
<dbReference type="EMBL" id="JAUEHU010000005">
    <property type="protein sequence ID" value="MDN0087193.1"/>
    <property type="molecule type" value="Genomic_DNA"/>
</dbReference>
<sequence length="131" mass="14576">MKIKNELSAIKVEINKEQKAIKSSNTLLKSLTGISPKHGDDVNVRLKNGNVKFGQGSNSLKNFVSGSRYQAERQEAAKYFGSEDREVSAAEAKVRKADEANQKIRKDFSMVYQSNAGCKALNVEARHQFAR</sequence>
<name>A0AAW7JWU9_9GAMM</name>
<organism evidence="1 2">
    <name type="scientific">Yersinia nurmii</name>
    <dbReference type="NCBI Taxonomy" id="685706"/>
    <lineage>
        <taxon>Bacteria</taxon>
        <taxon>Pseudomonadati</taxon>
        <taxon>Pseudomonadota</taxon>
        <taxon>Gammaproteobacteria</taxon>
        <taxon>Enterobacterales</taxon>
        <taxon>Yersiniaceae</taxon>
        <taxon>Yersinia</taxon>
    </lineage>
</organism>
<evidence type="ECO:0000313" key="2">
    <source>
        <dbReference type="Proteomes" id="UP001167864"/>
    </source>
</evidence>